<reference evidence="2 3" key="1">
    <citation type="submission" date="2024-04" db="EMBL/GenBank/DDBJ databases">
        <title>Luteolibacter sp. isolated from soil.</title>
        <authorList>
            <person name="An J."/>
        </authorList>
    </citation>
    <scope>NUCLEOTIDE SEQUENCE [LARGE SCALE GENOMIC DNA]</scope>
    <source>
        <strain evidence="2 3">Y139</strain>
    </source>
</reference>
<organism evidence="2 3">
    <name type="scientific">Luteolibacter soli</name>
    <dbReference type="NCBI Taxonomy" id="3135280"/>
    <lineage>
        <taxon>Bacteria</taxon>
        <taxon>Pseudomonadati</taxon>
        <taxon>Verrucomicrobiota</taxon>
        <taxon>Verrucomicrobiia</taxon>
        <taxon>Verrucomicrobiales</taxon>
        <taxon>Verrucomicrobiaceae</taxon>
        <taxon>Luteolibacter</taxon>
    </lineage>
</organism>
<dbReference type="RefSeq" id="WP_341405724.1">
    <property type="nucleotide sequence ID" value="NZ_JBBUKT010000006.1"/>
</dbReference>
<comment type="caution">
    <text evidence="2">The sequence shown here is derived from an EMBL/GenBank/DDBJ whole genome shotgun (WGS) entry which is preliminary data.</text>
</comment>
<feature type="chain" id="PRO_5046238075" description="DUF4412 domain-containing protein" evidence="1">
    <location>
        <begin position="20"/>
        <end position="308"/>
    </location>
</feature>
<dbReference type="Gene3D" id="2.30.30.700">
    <property type="entry name" value="SLA1 homology domain 1"/>
    <property type="match status" value="1"/>
</dbReference>
<keyword evidence="1" id="KW-0732">Signal</keyword>
<name>A0ABU9AX56_9BACT</name>
<protein>
    <recommendedName>
        <fullName evidence="4">DUF4412 domain-containing protein</fullName>
    </recommendedName>
</protein>
<accession>A0ABU9AX56</accession>
<evidence type="ECO:0000256" key="1">
    <source>
        <dbReference type="SAM" id="SignalP"/>
    </source>
</evidence>
<proteinExistence type="predicted"/>
<dbReference type="Proteomes" id="UP001371305">
    <property type="component" value="Unassembled WGS sequence"/>
</dbReference>
<sequence length="308" mass="33363">MKWLCFAVIAGLCSGQAMAETTVITGVRTWHMTDGKSRRLKLIMLTPDGKHAYFSDGKNKGQIPAVAVESLVPEEREVLEGVHSGKVTLCKVEGLSMQLSWPTGKAPEYLVGLQAGEAREWKHVSGKAIQARLVNLTDDDVSLLVGETFSLVAIRDLSEADRQHLEKVKRGNVTVAFSGALELLNGGWDKGPSYSVSVSSERFAALGELGGDFQKALNASLKAAGEKLPEGKWKFISLSEYTCSRPNFAAADAKLPMLYEATFALEGTGVRAARDAWPLTVTPVQWPGDPELILHVTADGEILKAQRQ</sequence>
<evidence type="ECO:0000313" key="3">
    <source>
        <dbReference type="Proteomes" id="UP001371305"/>
    </source>
</evidence>
<evidence type="ECO:0008006" key="4">
    <source>
        <dbReference type="Google" id="ProtNLM"/>
    </source>
</evidence>
<keyword evidence="3" id="KW-1185">Reference proteome</keyword>
<dbReference type="EMBL" id="JBBUKT010000006">
    <property type="protein sequence ID" value="MEK7951965.1"/>
    <property type="molecule type" value="Genomic_DNA"/>
</dbReference>
<gene>
    <name evidence="2" type="ORF">WKV53_15725</name>
</gene>
<feature type="signal peptide" evidence="1">
    <location>
        <begin position="1"/>
        <end position="19"/>
    </location>
</feature>
<evidence type="ECO:0000313" key="2">
    <source>
        <dbReference type="EMBL" id="MEK7951965.1"/>
    </source>
</evidence>